<feature type="transmembrane region" description="Helical" evidence="1">
    <location>
        <begin position="312"/>
        <end position="332"/>
    </location>
</feature>
<evidence type="ECO:0000313" key="4">
    <source>
        <dbReference type="Proteomes" id="UP000193884"/>
    </source>
</evidence>
<comment type="caution">
    <text evidence="3">The sequence shown here is derived from an EMBL/GenBank/DDBJ whole genome shotgun (WGS) entry which is preliminary data.</text>
</comment>
<reference evidence="3 4" key="1">
    <citation type="submission" date="2017-03" db="EMBL/GenBank/DDBJ databases">
        <title>Whole genome sequences of fourteen strains of Bradyrhizobium canariense and one strain of Bradyrhizobium japonicum isolated from Lupinus (Papilionoideae: Genisteae) species in Algeria.</title>
        <authorList>
            <person name="Crovadore J."/>
            <person name="Chekireb D."/>
            <person name="Brachmann A."/>
            <person name="Chablais R."/>
            <person name="Cochard B."/>
            <person name="Lefort F."/>
        </authorList>
    </citation>
    <scope>NUCLEOTIDE SEQUENCE [LARGE SCALE GENOMIC DNA]</scope>
    <source>
        <strain evidence="3 4">UBMAN05</strain>
    </source>
</reference>
<evidence type="ECO:0000256" key="1">
    <source>
        <dbReference type="SAM" id="Phobius"/>
    </source>
</evidence>
<keyword evidence="1" id="KW-1133">Transmembrane helix</keyword>
<keyword evidence="1" id="KW-0812">Transmembrane</keyword>
<organism evidence="3 4">
    <name type="scientific">Bradyrhizobium canariense</name>
    <dbReference type="NCBI Taxonomy" id="255045"/>
    <lineage>
        <taxon>Bacteria</taxon>
        <taxon>Pseudomonadati</taxon>
        <taxon>Pseudomonadota</taxon>
        <taxon>Alphaproteobacteria</taxon>
        <taxon>Hyphomicrobiales</taxon>
        <taxon>Nitrobacteraceae</taxon>
        <taxon>Bradyrhizobium</taxon>
    </lineage>
</organism>
<accession>A0ABX3X7T5</accession>
<name>A0ABX3X7T5_9BRAD</name>
<dbReference type="EMBL" id="NAFK01000142">
    <property type="protein sequence ID" value="OSJ32474.1"/>
    <property type="molecule type" value="Genomic_DNA"/>
</dbReference>
<feature type="transmembrane region" description="Helical" evidence="1">
    <location>
        <begin position="250"/>
        <end position="268"/>
    </location>
</feature>
<evidence type="ECO:0000313" key="3">
    <source>
        <dbReference type="EMBL" id="OSJ32474.1"/>
    </source>
</evidence>
<dbReference type="InterPro" id="IPR002656">
    <property type="entry name" value="Acyl_transf_3_dom"/>
</dbReference>
<feature type="transmembrane region" description="Helical" evidence="1">
    <location>
        <begin position="64"/>
        <end position="86"/>
    </location>
</feature>
<dbReference type="Pfam" id="PF01757">
    <property type="entry name" value="Acyl_transf_3"/>
    <property type="match status" value="1"/>
</dbReference>
<dbReference type="PANTHER" id="PTHR23028">
    <property type="entry name" value="ACETYLTRANSFERASE"/>
    <property type="match status" value="1"/>
</dbReference>
<feature type="transmembrane region" description="Helical" evidence="1">
    <location>
        <begin position="344"/>
        <end position="365"/>
    </location>
</feature>
<keyword evidence="1" id="KW-0472">Membrane</keyword>
<feature type="transmembrane region" description="Helical" evidence="1">
    <location>
        <begin position="273"/>
        <end position="292"/>
    </location>
</feature>
<dbReference type="InterPro" id="IPR050879">
    <property type="entry name" value="Acyltransferase_3"/>
</dbReference>
<feature type="transmembrane region" description="Helical" evidence="1">
    <location>
        <begin position="225"/>
        <end position="244"/>
    </location>
</feature>
<dbReference type="Proteomes" id="UP000193884">
    <property type="component" value="Unassembled WGS sequence"/>
</dbReference>
<keyword evidence="4" id="KW-1185">Reference proteome</keyword>
<feature type="transmembrane region" description="Helical" evidence="1">
    <location>
        <begin position="20"/>
        <end position="44"/>
    </location>
</feature>
<feature type="transmembrane region" description="Helical" evidence="1">
    <location>
        <begin position="201"/>
        <end position="218"/>
    </location>
</feature>
<sequence length="392" mass="43741">MLTLRQDTRIAPRLSMWLNLLRGLAALAVLMFHASALVITPSAVEHTGVLFGVIWSVLRFVAKWGHEAVIIFFVLSGYLVGGPFLIRVLQDKIVSADYLVARLSRMFVVLIPALLLTAILDGSSLAWLNGQSVIDARASFFPDRENLWSFLRLREAVCNAAFLQMLWCKQYGSNLSLWSISNEGLYYLAWFGLVLGVRQRIFLTIPTVVALIVVCSLARTQVSEYTAVSYLVYFLVWMSGALLFCLDKPSLRLLALASALSACLWLYLRRQGLWLASDLMLGCAFVCVLKVLEVRDVAYFADFGFARATSEISFSLYATHVPVAVFVLSLLGQIHPVSASWRSLASFLLITTSCLAVSTAFWWAFESRTHSVRTIIRNTISGLYVKPASKNR</sequence>
<feature type="domain" description="Acyltransferase 3" evidence="2">
    <location>
        <begin position="17"/>
        <end position="363"/>
    </location>
</feature>
<protein>
    <recommendedName>
        <fullName evidence="2">Acyltransferase 3 domain-containing protein</fullName>
    </recommendedName>
</protein>
<gene>
    <name evidence="3" type="ORF">BST63_07720</name>
</gene>
<feature type="transmembrane region" description="Helical" evidence="1">
    <location>
        <begin position="175"/>
        <end position="195"/>
    </location>
</feature>
<dbReference type="RefSeq" id="WP_085383852.1">
    <property type="nucleotide sequence ID" value="NZ_NAFJ01000156.1"/>
</dbReference>
<feature type="transmembrane region" description="Helical" evidence="1">
    <location>
        <begin position="107"/>
        <end position="127"/>
    </location>
</feature>
<proteinExistence type="predicted"/>
<evidence type="ECO:0000259" key="2">
    <source>
        <dbReference type="Pfam" id="PF01757"/>
    </source>
</evidence>